<evidence type="ECO:0000313" key="8">
    <source>
        <dbReference type="EMBL" id="UWP79296.1"/>
    </source>
</evidence>
<dbReference type="EMBL" id="CP073720">
    <property type="protein sequence ID" value="UWP79296.1"/>
    <property type="molecule type" value="Genomic_DNA"/>
</dbReference>
<dbReference type="PANTHER" id="PTHR30096:SF0">
    <property type="entry name" value="4,5-DOPA DIOXYGENASE EXTRADIOL-LIKE PROTEIN"/>
    <property type="match status" value="1"/>
</dbReference>
<dbReference type="PANTHER" id="PTHR30096">
    <property type="entry name" value="4,5-DOPA DIOXYGENASE EXTRADIOL-LIKE PROTEIN"/>
    <property type="match status" value="1"/>
</dbReference>
<organism evidence="8 9">
    <name type="scientific">Dactylosporangium fulvum</name>
    <dbReference type="NCBI Taxonomy" id="53359"/>
    <lineage>
        <taxon>Bacteria</taxon>
        <taxon>Bacillati</taxon>
        <taxon>Actinomycetota</taxon>
        <taxon>Actinomycetes</taxon>
        <taxon>Micromonosporales</taxon>
        <taxon>Micromonosporaceae</taxon>
        <taxon>Dactylosporangium</taxon>
    </lineage>
</organism>
<dbReference type="EC" id="1.13.11.29" evidence="8"/>
<name>A0ABY5VQG6_9ACTN</name>
<accession>A0ABY5VQG6</accession>
<dbReference type="PIRSF" id="PIRSF006157">
    <property type="entry name" value="Doxgns_DODA"/>
    <property type="match status" value="1"/>
</dbReference>
<keyword evidence="8" id="KW-0223">Dioxygenase</keyword>
<dbReference type="Gene3D" id="3.40.830.10">
    <property type="entry name" value="LigB-like"/>
    <property type="match status" value="1"/>
</dbReference>
<evidence type="ECO:0000256" key="6">
    <source>
        <dbReference type="SAM" id="MobiDB-lite"/>
    </source>
</evidence>
<reference evidence="8" key="1">
    <citation type="submission" date="2021-04" db="EMBL/GenBank/DDBJ databases">
        <authorList>
            <person name="Hartkoorn R.C."/>
            <person name="Beaudoing E."/>
            <person name="Hot D."/>
        </authorList>
    </citation>
    <scope>NUCLEOTIDE SEQUENCE</scope>
    <source>
        <strain evidence="8">NRRL B-16292</strain>
    </source>
</reference>
<reference evidence="8" key="2">
    <citation type="submission" date="2022-09" db="EMBL/GenBank/DDBJ databases">
        <title>Biosynthetic gene clusters of Dactylosporangioum fulvum.</title>
        <authorList>
            <person name="Caradec T."/>
        </authorList>
    </citation>
    <scope>NUCLEOTIDE SEQUENCE</scope>
    <source>
        <strain evidence="8">NRRL B-16292</strain>
    </source>
</reference>
<protein>
    <submittedName>
        <fullName evidence="8">4,5-DOPA dioxygenase extradiol</fullName>
        <ecNumber evidence="8">1.13.11.29</ecNumber>
    </submittedName>
</protein>
<evidence type="ECO:0000256" key="4">
    <source>
        <dbReference type="ARBA" id="ARBA00022833"/>
    </source>
</evidence>
<dbReference type="CDD" id="cd07363">
    <property type="entry name" value="45_DOPA_Dioxygenase"/>
    <property type="match status" value="1"/>
</dbReference>
<proteinExistence type="inferred from homology"/>
<comment type="cofactor">
    <cofactor evidence="1">
        <name>Zn(2+)</name>
        <dbReference type="ChEBI" id="CHEBI:29105"/>
    </cofactor>
</comment>
<dbReference type="InterPro" id="IPR004183">
    <property type="entry name" value="Xdiol_dOase_suB"/>
</dbReference>
<evidence type="ECO:0000256" key="2">
    <source>
        <dbReference type="ARBA" id="ARBA00007581"/>
    </source>
</evidence>
<dbReference type="Proteomes" id="UP001059617">
    <property type="component" value="Chromosome"/>
</dbReference>
<dbReference type="RefSeq" id="WP_259856947.1">
    <property type="nucleotide sequence ID" value="NZ_BAAAST010000098.1"/>
</dbReference>
<dbReference type="Pfam" id="PF02900">
    <property type="entry name" value="LigB"/>
    <property type="match status" value="1"/>
</dbReference>
<evidence type="ECO:0000256" key="5">
    <source>
        <dbReference type="ARBA" id="ARBA00023002"/>
    </source>
</evidence>
<keyword evidence="3" id="KW-0479">Metal-binding</keyword>
<keyword evidence="5 8" id="KW-0560">Oxidoreductase</keyword>
<sequence>MEQMRMPAAFIGHGSPMNTLEHNRYTEAWRAFGASVPRPRAILVVSAHWYINATAVTAMSRPRTIHDFYGFPQRLFDVRYPAPGAPELADEVAEVVKPTWVGHDVDSWGLDHGTWSVLCHAFPDADIPVVQLSINASKPFDYHLELGAKLAPLRDRGVLIMGSGNVVHNLGGVDRDRPDSGFDWAQRFDEQVRALMLEDPAEVAAMDGHLDFARAVPTPDHFIPLLYVAGLAGGTPARTDVLVDGYAYGSLSMTAYTVDHTPLPVPARDGEPGALPTAPPDCANI</sequence>
<evidence type="ECO:0000313" key="9">
    <source>
        <dbReference type="Proteomes" id="UP001059617"/>
    </source>
</evidence>
<feature type="domain" description="Extradiol ring-cleavage dioxygenase class III enzyme subunit B" evidence="7">
    <location>
        <begin position="27"/>
        <end position="243"/>
    </location>
</feature>
<evidence type="ECO:0000256" key="3">
    <source>
        <dbReference type="ARBA" id="ARBA00022723"/>
    </source>
</evidence>
<dbReference type="GO" id="GO:0050297">
    <property type="term" value="F:stizolobate synthase activity"/>
    <property type="evidence" value="ECO:0007669"/>
    <property type="project" value="UniProtKB-EC"/>
</dbReference>
<feature type="region of interest" description="Disordered" evidence="6">
    <location>
        <begin position="265"/>
        <end position="285"/>
    </location>
</feature>
<comment type="similarity">
    <text evidence="2">Belongs to the DODA-type extradiol aromatic ring-opening dioxygenase family.</text>
</comment>
<keyword evidence="9" id="KW-1185">Reference proteome</keyword>
<gene>
    <name evidence="8" type="primary">ygiD</name>
    <name evidence="8" type="ORF">Dfulv_29515</name>
</gene>
<dbReference type="InterPro" id="IPR014436">
    <property type="entry name" value="Extradiol_dOase_DODA"/>
</dbReference>
<evidence type="ECO:0000256" key="1">
    <source>
        <dbReference type="ARBA" id="ARBA00001947"/>
    </source>
</evidence>
<evidence type="ECO:0000259" key="7">
    <source>
        <dbReference type="Pfam" id="PF02900"/>
    </source>
</evidence>
<dbReference type="SUPFAM" id="SSF53213">
    <property type="entry name" value="LigB-like"/>
    <property type="match status" value="1"/>
</dbReference>
<dbReference type="NCBIfam" id="NF007914">
    <property type="entry name" value="PRK10628.1"/>
    <property type="match status" value="1"/>
</dbReference>
<keyword evidence="4" id="KW-0862">Zinc</keyword>